<gene>
    <name evidence="1" type="ORF">BC008_14365</name>
</gene>
<dbReference type="InterPro" id="IPR014985">
    <property type="entry name" value="WbqC"/>
</dbReference>
<dbReference type="OrthoDB" id="3611744at2"/>
<comment type="caution">
    <text evidence="1">The sequence shown here is derived from an EMBL/GenBank/DDBJ whole genome shotgun (WGS) entry which is preliminary data.</text>
</comment>
<dbReference type="Pfam" id="PF08889">
    <property type="entry name" value="WbqC"/>
    <property type="match status" value="1"/>
</dbReference>
<name>A0A0V7ZGG8_9CYAN</name>
<accession>A0A0V7ZGG8</accession>
<dbReference type="EMBL" id="LMTZ01000135">
    <property type="protein sequence ID" value="KST63641.1"/>
    <property type="molecule type" value="Genomic_DNA"/>
</dbReference>
<keyword evidence="2" id="KW-1185">Reference proteome</keyword>
<proteinExistence type="predicted"/>
<dbReference type="RefSeq" id="WP_058184374.1">
    <property type="nucleotide sequence ID" value="NZ_LMTZ01000135.1"/>
</dbReference>
<evidence type="ECO:0000313" key="1">
    <source>
        <dbReference type="EMBL" id="KST63641.1"/>
    </source>
</evidence>
<organism evidence="1 2">
    <name type="scientific">Mastigocoleus testarum BC008</name>
    <dbReference type="NCBI Taxonomy" id="371196"/>
    <lineage>
        <taxon>Bacteria</taxon>
        <taxon>Bacillati</taxon>
        <taxon>Cyanobacteriota</taxon>
        <taxon>Cyanophyceae</taxon>
        <taxon>Nostocales</taxon>
        <taxon>Hapalosiphonaceae</taxon>
        <taxon>Mastigocoleus</taxon>
    </lineage>
</organism>
<reference evidence="1 2" key="1">
    <citation type="journal article" date="2015" name="Genome Announc.">
        <title>Draft Genome of the Euendolithic (true boring) Cyanobacterium Mastigocoleus testarum strain BC008.</title>
        <authorList>
            <person name="Guida B.S."/>
            <person name="Garcia-Pichel F."/>
        </authorList>
    </citation>
    <scope>NUCLEOTIDE SEQUENCE [LARGE SCALE GENOMIC DNA]</scope>
    <source>
        <strain evidence="1 2">BC008</strain>
    </source>
</reference>
<dbReference type="Proteomes" id="UP000053372">
    <property type="component" value="Unassembled WGS sequence"/>
</dbReference>
<protein>
    <recommendedName>
        <fullName evidence="3">WbqC-like protein</fullName>
    </recommendedName>
</protein>
<dbReference type="AlphaFoldDB" id="A0A0V7ZGG8"/>
<evidence type="ECO:0000313" key="2">
    <source>
        <dbReference type="Proteomes" id="UP000053372"/>
    </source>
</evidence>
<evidence type="ECO:0008006" key="3">
    <source>
        <dbReference type="Google" id="ProtNLM"/>
    </source>
</evidence>
<sequence length="233" mass="26882">MSVCVISQPRFFPGIHYLHRMMMADIFVILDTVQFNPRHEENRAKIKTSKGTQWLTVPMHKIHREQLIIDTHLNNNQSWQSKIKGTLKTLYGKTPHYKTYEPEILNILERPYERLTELDRASWGPALKLLGINCKFVLASEIPVSGKGPKLLLDICKYLGSDTYLSGGFGKKYLNVEEFLTQGVEVRFHEYEYPIYKQPYGDFVTFLSYLDMLFNVGLEPEKVMAGGKITSLS</sequence>